<dbReference type="Pfam" id="PF16976">
    <property type="entry name" value="RcpC"/>
    <property type="match status" value="1"/>
</dbReference>
<organism evidence="2 3">
    <name type="scientific">Parendozoicomonas callyspongiae</name>
    <dbReference type="NCBI Taxonomy" id="2942213"/>
    <lineage>
        <taxon>Bacteria</taxon>
        <taxon>Pseudomonadati</taxon>
        <taxon>Pseudomonadota</taxon>
        <taxon>Gammaproteobacteria</taxon>
        <taxon>Oceanospirillales</taxon>
        <taxon>Endozoicomonadaceae</taxon>
        <taxon>Parendozoicomonas</taxon>
    </lineage>
</organism>
<proteinExistence type="predicted"/>
<sequence length="236" mass="26024">MLAKKTEQPENVEMQTQKEQFLSWRVKQTVQVGEEITSERLLPVIIDQIEAQKYGVTSKERFTLVKGSLAASPMKAGSIVTENQVVQPDHPNYIDLLIKPGMIPYPLEFKGSNGYPLILSPGDKVDVVMISSLNQNLAMKDAVDQFEGLSVAPLLKARKVLRVGPDGKGMTGEEASTIIVLELTRKELSQLMLAKRMGVLDIHKTTDGTLPQIRAGDVLPDFSSVTELRGIEKIVN</sequence>
<evidence type="ECO:0000313" key="2">
    <source>
        <dbReference type="EMBL" id="MCL6268528.1"/>
    </source>
</evidence>
<dbReference type="InterPro" id="IPR031571">
    <property type="entry name" value="RcpC_dom"/>
</dbReference>
<protein>
    <submittedName>
        <fullName evidence="2">Flp pilus assembly protein CpaB</fullName>
    </submittedName>
</protein>
<dbReference type="EMBL" id="JAMFLX010000001">
    <property type="protein sequence ID" value="MCL6268528.1"/>
    <property type="molecule type" value="Genomic_DNA"/>
</dbReference>
<dbReference type="InterPro" id="IPR017592">
    <property type="entry name" value="Pilus_assmbl_Flp-typ_CpaB"/>
</dbReference>
<keyword evidence="3" id="KW-1185">Reference proteome</keyword>
<feature type="domain" description="Flp pilus assembly protein RcpC/CpaB" evidence="1">
    <location>
        <begin position="97"/>
        <end position="200"/>
    </location>
</feature>
<evidence type="ECO:0000313" key="3">
    <source>
        <dbReference type="Proteomes" id="UP001203338"/>
    </source>
</evidence>
<evidence type="ECO:0000259" key="1">
    <source>
        <dbReference type="Pfam" id="PF16976"/>
    </source>
</evidence>
<dbReference type="Proteomes" id="UP001203338">
    <property type="component" value="Unassembled WGS sequence"/>
</dbReference>
<accession>A0ABT0PDA5</accession>
<gene>
    <name evidence="2" type="primary">cpaB</name>
    <name evidence="2" type="ORF">M3P05_00995</name>
</gene>
<reference evidence="2 3" key="1">
    <citation type="submission" date="2022-05" db="EMBL/GenBank/DDBJ databases">
        <authorList>
            <person name="Park J.-S."/>
        </authorList>
    </citation>
    <scope>NUCLEOTIDE SEQUENCE [LARGE SCALE GENOMIC DNA]</scope>
    <source>
        <strain evidence="2 3">2012CJ34-2</strain>
    </source>
</reference>
<name>A0ABT0PDA5_9GAMM</name>
<comment type="caution">
    <text evidence="2">The sequence shown here is derived from an EMBL/GenBank/DDBJ whole genome shotgun (WGS) entry which is preliminary data.</text>
</comment>
<dbReference type="NCBIfam" id="TIGR03177">
    <property type="entry name" value="pilus_cpaB"/>
    <property type="match status" value="1"/>
</dbReference>